<evidence type="ECO:0000256" key="1">
    <source>
        <dbReference type="SAM" id="MobiDB-lite"/>
    </source>
</evidence>
<comment type="caution">
    <text evidence="4">The sequence shown here is derived from an EMBL/GenBank/DDBJ whole genome shotgun (WGS) entry which is preliminary data.</text>
</comment>
<dbReference type="EMBL" id="BAABJP010000029">
    <property type="protein sequence ID" value="GAA5163262.1"/>
    <property type="molecule type" value="Genomic_DNA"/>
</dbReference>
<feature type="region of interest" description="Disordered" evidence="1">
    <location>
        <begin position="400"/>
        <end position="430"/>
    </location>
</feature>
<keyword evidence="2" id="KW-0472">Membrane</keyword>
<evidence type="ECO:0000313" key="5">
    <source>
        <dbReference type="Proteomes" id="UP001428817"/>
    </source>
</evidence>
<gene>
    <name evidence="4" type="ORF">GCM10023321_49870</name>
</gene>
<keyword evidence="5" id="KW-1185">Reference proteome</keyword>
<dbReference type="Proteomes" id="UP001428817">
    <property type="component" value="Unassembled WGS sequence"/>
</dbReference>
<keyword evidence="2" id="KW-1133">Transmembrane helix</keyword>
<keyword evidence="2" id="KW-0812">Transmembrane</keyword>
<proteinExistence type="predicted"/>
<dbReference type="PANTHER" id="PTHR33371:SF4">
    <property type="entry name" value="INTERMEMBRANE PHOSPHOLIPID TRANSPORT SYSTEM BINDING PROTEIN MLAD"/>
    <property type="match status" value="1"/>
</dbReference>
<organism evidence="4 5">
    <name type="scientific">Pseudonocardia eucalypti</name>
    <dbReference type="NCBI Taxonomy" id="648755"/>
    <lineage>
        <taxon>Bacteria</taxon>
        <taxon>Bacillati</taxon>
        <taxon>Actinomycetota</taxon>
        <taxon>Actinomycetes</taxon>
        <taxon>Pseudonocardiales</taxon>
        <taxon>Pseudonocardiaceae</taxon>
        <taxon>Pseudonocardia</taxon>
    </lineage>
</organism>
<evidence type="ECO:0000256" key="2">
    <source>
        <dbReference type="SAM" id="Phobius"/>
    </source>
</evidence>
<evidence type="ECO:0000313" key="4">
    <source>
        <dbReference type="EMBL" id="GAA5163262.1"/>
    </source>
</evidence>
<protein>
    <submittedName>
        <fullName evidence="4">MCE family protein</fullName>
    </submittedName>
</protein>
<dbReference type="InterPro" id="IPR003399">
    <property type="entry name" value="Mce/MlaD"/>
</dbReference>
<dbReference type="Pfam" id="PF02470">
    <property type="entry name" value="MlaD"/>
    <property type="match status" value="1"/>
</dbReference>
<accession>A0ABP9QKH5</accession>
<evidence type="ECO:0000259" key="3">
    <source>
        <dbReference type="Pfam" id="PF02470"/>
    </source>
</evidence>
<dbReference type="InterPro" id="IPR052336">
    <property type="entry name" value="MlaD_Phospholipid_Transporter"/>
</dbReference>
<feature type="domain" description="Mce/MlaD" evidence="3">
    <location>
        <begin position="45"/>
        <end position="121"/>
    </location>
</feature>
<name>A0ABP9QKH5_9PSEU</name>
<sequence>METDMAQARKAAIILGVFFAICLGILVYLFTGTPLRVPLLEASRAYEVTVTVKDIDNLVPAGQVRIAGVQVGEIKGVRRTDNGIDVTMALDESAAPLHQGAKVRVGARSVVEETYLEVTDGSGAVLPSRAHLTDDAVRQSVQLRDLLHDLDPKAREDLGGALRALGTGTAGTTKQVDALFDGFGKLGGDGFTALDAIAAQSEALKQVTHETGVLMDNLDTSEGAIADLVSNSERITAATAGEKESFEELMRKLPPVLDSAKVATGSLTELAGALRPVAADLRAAGPDLGDGLRKLPPISHELRELTPALDDTLDRAPKTLREVPRFHDDVSPVVDPARDMLAELNPALRYIRPYGKEIGGFFANFAAMIGYRAEDNVHYFRLLALGNETFVQNPTTQGLATYRNPYPKPGAGTNPGPFKGDYPRVERAPR</sequence>
<feature type="transmembrane region" description="Helical" evidence="2">
    <location>
        <begin position="12"/>
        <end position="30"/>
    </location>
</feature>
<feature type="compositionally biased region" description="Basic and acidic residues" evidence="1">
    <location>
        <begin position="421"/>
        <end position="430"/>
    </location>
</feature>
<reference evidence="5" key="1">
    <citation type="journal article" date="2019" name="Int. J. Syst. Evol. Microbiol.">
        <title>The Global Catalogue of Microorganisms (GCM) 10K type strain sequencing project: providing services to taxonomists for standard genome sequencing and annotation.</title>
        <authorList>
            <consortium name="The Broad Institute Genomics Platform"/>
            <consortium name="The Broad Institute Genome Sequencing Center for Infectious Disease"/>
            <person name="Wu L."/>
            <person name="Ma J."/>
        </authorList>
    </citation>
    <scope>NUCLEOTIDE SEQUENCE [LARGE SCALE GENOMIC DNA]</scope>
    <source>
        <strain evidence="5">JCM 18303</strain>
    </source>
</reference>
<dbReference type="PANTHER" id="PTHR33371">
    <property type="entry name" value="INTERMEMBRANE PHOSPHOLIPID TRANSPORT SYSTEM BINDING PROTEIN MLAD-RELATED"/>
    <property type="match status" value="1"/>
</dbReference>